<dbReference type="RefSeq" id="WP_128516970.1">
    <property type="nucleotide sequence ID" value="NZ_CP033724.1"/>
</dbReference>
<dbReference type="AlphaFoldDB" id="A0A251XLJ8"/>
<comment type="caution">
    <text evidence="1">The sequence shown here is derived from an EMBL/GenBank/DDBJ whole genome shotgun (WGS) entry which is preliminary data.</text>
</comment>
<reference evidence="1 2" key="1">
    <citation type="submission" date="2016-08" db="EMBL/GenBank/DDBJ databases">
        <title>Genome sequence of Clavibacter michiganensis subsp. michiganensis strain CASJ007.</title>
        <authorList>
            <person name="Thapa S.P."/>
            <person name="Coaker G."/>
        </authorList>
    </citation>
    <scope>NUCLEOTIDE SEQUENCE [LARGE SCALE GENOMIC DNA]</scope>
    <source>
        <strain evidence="1">CASJ007</strain>
    </source>
</reference>
<sequence length="309" mass="35048">MTTSSAMFSQGGELFTSFFAPVRQVDHLLASSTGGEYSTLLWNSATAALFAENLATLVQIIFWIIVATVTVLTYLNARRTFFQPMRAETYKQQILLLRDIEHSLPRTDSDYLLKYDVHNAVLEFGYGLRTSYAEEIFAIEDMRSELLEEIRGVTSEPQRRAMLDGYMPKWEEPEIEPLPETINENSRLWMKFEHRMHHSTVRIEAMAGLGAWENDSLTPSTVKLALAELRTFAEADLANAESWVLSKARSWFGARIRTGKQLRYSADVAQYADAWQGTRKSSDAVLNGVRVAMREYLQPDDIAIGRLGS</sequence>
<organism evidence="1 2">
    <name type="scientific">Clavibacter michiganensis subsp. michiganensis</name>
    <dbReference type="NCBI Taxonomy" id="33013"/>
    <lineage>
        <taxon>Bacteria</taxon>
        <taxon>Bacillati</taxon>
        <taxon>Actinomycetota</taxon>
        <taxon>Actinomycetes</taxon>
        <taxon>Micrococcales</taxon>
        <taxon>Microbacteriaceae</taxon>
        <taxon>Clavibacter</taxon>
    </lineage>
</organism>
<dbReference type="Proteomes" id="UP000195062">
    <property type="component" value="Unassembled WGS sequence"/>
</dbReference>
<evidence type="ECO:0000313" key="1">
    <source>
        <dbReference type="EMBL" id="OUE04355.1"/>
    </source>
</evidence>
<proteinExistence type="predicted"/>
<evidence type="ECO:0000313" key="2">
    <source>
        <dbReference type="Proteomes" id="UP000195062"/>
    </source>
</evidence>
<accession>A0A251XLJ8</accession>
<dbReference type="EMBL" id="MDHH01000001">
    <property type="protein sequence ID" value="OUE04355.1"/>
    <property type="molecule type" value="Genomic_DNA"/>
</dbReference>
<protein>
    <submittedName>
        <fullName evidence="1">Uncharacterized protein</fullName>
    </submittedName>
</protein>
<gene>
    <name evidence="1" type="ORF">CMMCAS07_05370</name>
</gene>
<dbReference type="GeneID" id="92948916"/>
<name>A0A251XLJ8_CLAMM</name>
<keyword evidence="2" id="KW-1185">Reference proteome</keyword>